<evidence type="ECO:0000313" key="7">
    <source>
        <dbReference type="EMBL" id="TXB62987.1"/>
    </source>
</evidence>
<comment type="caution">
    <text evidence="7">The sequence shown here is derived from an EMBL/GenBank/DDBJ whole genome shotgun (WGS) entry which is preliminary data.</text>
</comment>
<reference evidence="7 8" key="1">
    <citation type="submission" date="2019-08" db="EMBL/GenBank/DDBJ databases">
        <title>Genome of Phaeodactylibacter luteus.</title>
        <authorList>
            <person name="Bowman J.P."/>
        </authorList>
    </citation>
    <scope>NUCLEOTIDE SEQUENCE [LARGE SCALE GENOMIC DNA]</scope>
    <source>
        <strain evidence="7 8">KCTC 42180</strain>
    </source>
</reference>
<feature type="transmembrane region" description="Helical" evidence="6">
    <location>
        <begin position="181"/>
        <end position="202"/>
    </location>
</feature>
<dbReference type="Proteomes" id="UP000321580">
    <property type="component" value="Unassembled WGS sequence"/>
</dbReference>
<dbReference type="OrthoDB" id="88014at2"/>
<feature type="transmembrane region" description="Helical" evidence="6">
    <location>
        <begin position="120"/>
        <end position="139"/>
    </location>
</feature>
<dbReference type="InterPro" id="IPR002797">
    <property type="entry name" value="Polysacc_synth"/>
</dbReference>
<accession>A0A5C6RL81</accession>
<protein>
    <submittedName>
        <fullName evidence="7">Oligosaccharide flippase family protein</fullName>
    </submittedName>
</protein>
<feature type="transmembrane region" description="Helical" evidence="6">
    <location>
        <begin position="79"/>
        <end position="100"/>
    </location>
</feature>
<keyword evidence="8" id="KW-1185">Reference proteome</keyword>
<dbReference type="PANTHER" id="PTHR30250:SF26">
    <property type="entry name" value="PSMA PROTEIN"/>
    <property type="match status" value="1"/>
</dbReference>
<feature type="transmembrane region" description="Helical" evidence="6">
    <location>
        <begin position="12"/>
        <end position="30"/>
    </location>
</feature>
<feature type="transmembrane region" description="Helical" evidence="6">
    <location>
        <begin position="151"/>
        <end position="175"/>
    </location>
</feature>
<keyword evidence="5 6" id="KW-0472">Membrane</keyword>
<evidence type="ECO:0000256" key="5">
    <source>
        <dbReference type="ARBA" id="ARBA00023136"/>
    </source>
</evidence>
<feature type="transmembrane region" description="Helical" evidence="6">
    <location>
        <begin position="456"/>
        <end position="476"/>
    </location>
</feature>
<keyword evidence="2" id="KW-1003">Cell membrane</keyword>
<dbReference type="EMBL" id="VOOR01000021">
    <property type="protein sequence ID" value="TXB62987.1"/>
    <property type="molecule type" value="Genomic_DNA"/>
</dbReference>
<evidence type="ECO:0000313" key="8">
    <source>
        <dbReference type="Proteomes" id="UP000321580"/>
    </source>
</evidence>
<feature type="transmembrane region" description="Helical" evidence="6">
    <location>
        <begin position="223"/>
        <end position="240"/>
    </location>
</feature>
<evidence type="ECO:0000256" key="1">
    <source>
        <dbReference type="ARBA" id="ARBA00004651"/>
    </source>
</evidence>
<sequence length="504" mass="55812">MGVIKRQGIKHSIVGYTATAVGALSGLFIYPLDEEVYGLALFLTNTAFLLSTIMSGGIPSLAVRYFPEFKTADGKHKGFFGLLQLGILLAFPIFLTFGAWGQEWVIWALERMNMDAQLVFNYIGPILALTFLTTQINFLTEYTSNYHRIVVPVLFSNLLFKLALPVLVLLSAWQLLGRDGFTLGVIVYHALGVAGIAAYLYLLGGVAMRIDWQTFTWRKIREMGEYAVYGIFSSVGNVLAFRIDLIMISTILGLGTAGIFGIAQFIGASIEIPKRALYGIVRPILNQALKADQYEEVLMIYQKTSLNLSLVGLFLTALVMGSLDDLFRLTRDYESLSAAASVVFLTALAKLVDMASSTNGLIIYYSRYYRFNFVTVLLLAVCNVAFNLYFIPRIGISGAALATVLSMLLANTARMLFVWWKWRMQPFTLAHAWALGITALAYGAGELIPDSFVHPLLSIVLRSALIAGVFLPMMFYSRLSTDVNELALNALQQAKKWWKGVSSN</sequence>
<evidence type="ECO:0000256" key="4">
    <source>
        <dbReference type="ARBA" id="ARBA00022989"/>
    </source>
</evidence>
<proteinExistence type="predicted"/>
<evidence type="ECO:0000256" key="6">
    <source>
        <dbReference type="SAM" id="Phobius"/>
    </source>
</evidence>
<dbReference type="RefSeq" id="WP_147167707.1">
    <property type="nucleotide sequence ID" value="NZ_VOOR01000021.1"/>
</dbReference>
<organism evidence="7 8">
    <name type="scientific">Phaeodactylibacter luteus</name>
    <dbReference type="NCBI Taxonomy" id="1564516"/>
    <lineage>
        <taxon>Bacteria</taxon>
        <taxon>Pseudomonadati</taxon>
        <taxon>Bacteroidota</taxon>
        <taxon>Saprospiria</taxon>
        <taxon>Saprospirales</taxon>
        <taxon>Haliscomenobacteraceae</taxon>
        <taxon>Phaeodactylibacter</taxon>
    </lineage>
</organism>
<dbReference type="Pfam" id="PF01943">
    <property type="entry name" value="Polysacc_synt"/>
    <property type="match status" value="1"/>
</dbReference>
<dbReference type="PANTHER" id="PTHR30250">
    <property type="entry name" value="PST FAMILY PREDICTED COLANIC ACID TRANSPORTER"/>
    <property type="match status" value="1"/>
</dbReference>
<dbReference type="InterPro" id="IPR050833">
    <property type="entry name" value="Poly_Biosynth_Transport"/>
</dbReference>
<name>A0A5C6RL81_9BACT</name>
<feature type="transmembrane region" description="Helical" evidence="6">
    <location>
        <begin position="427"/>
        <end position="444"/>
    </location>
</feature>
<feature type="transmembrane region" description="Helical" evidence="6">
    <location>
        <begin position="373"/>
        <end position="392"/>
    </location>
</feature>
<comment type="subcellular location">
    <subcellularLocation>
        <location evidence="1">Cell membrane</location>
        <topology evidence="1">Multi-pass membrane protein</topology>
    </subcellularLocation>
</comment>
<evidence type="ECO:0000256" key="2">
    <source>
        <dbReference type="ARBA" id="ARBA00022475"/>
    </source>
</evidence>
<feature type="transmembrane region" description="Helical" evidence="6">
    <location>
        <begin position="398"/>
        <end position="420"/>
    </location>
</feature>
<dbReference type="AlphaFoldDB" id="A0A5C6RL81"/>
<evidence type="ECO:0000256" key="3">
    <source>
        <dbReference type="ARBA" id="ARBA00022692"/>
    </source>
</evidence>
<keyword evidence="3 6" id="KW-0812">Transmembrane</keyword>
<feature type="transmembrane region" description="Helical" evidence="6">
    <location>
        <begin position="36"/>
        <end position="58"/>
    </location>
</feature>
<gene>
    <name evidence="7" type="ORF">FRY97_11645</name>
</gene>
<dbReference type="GO" id="GO:0005886">
    <property type="term" value="C:plasma membrane"/>
    <property type="evidence" value="ECO:0007669"/>
    <property type="project" value="UniProtKB-SubCell"/>
</dbReference>
<keyword evidence="4 6" id="KW-1133">Transmembrane helix</keyword>
<feature type="transmembrane region" description="Helical" evidence="6">
    <location>
        <begin position="306"/>
        <end position="323"/>
    </location>
</feature>
<feature type="transmembrane region" description="Helical" evidence="6">
    <location>
        <begin position="246"/>
        <end position="266"/>
    </location>
</feature>